<feature type="region of interest" description="Disordered" evidence="1">
    <location>
        <begin position="223"/>
        <end position="276"/>
    </location>
</feature>
<name>A0A9P7ZA90_9HELO</name>
<sequence>MDNLLPDESVKPAIVTRLPGRPGTKCIAKRKKGSRRNKCFICKKRNGHNSATCDQQPIPDSSSGEEEDAEDDTSDPSSTLEPENEAEEGEEPADFTDWLDDIIDEFPELNLKQQRSLAFARRVKAFADRKGTDIKEDSPNELARLIDPDFDHPLSPDRPVQRDERDIIHISSDESSITSLRDTPERDTPPNLSPLPIHTRLQTLTELNLILSRSPGYWKKIRVDNATSKRSAPPKKTQNKQLDISKVDEADEPELDKGDNEEACGKCRGCQRQRSS</sequence>
<comment type="caution">
    <text evidence="2">The sequence shown here is derived from an EMBL/GenBank/DDBJ whole genome shotgun (WGS) entry which is preliminary data.</text>
</comment>
<proteinExistence type="predicted"/>
<keyword evidence="3" id="KW-1185">Reference proteome</keyword>
<evidence type="ECO:0000313" key="2">
    <source>
        <dbReference type="EMBL" id="KAG9248344.1"/>
    </source>
</evidence>
<gene>
    <name evidence="2" type="ORF">BJ878DRAFT_476601</name>
</gene>
<feature type="compositionally biased region" description="Basic and acidic residues" evidence="1">
    <location>
        <begin position="255"/>
        <end position="265"/>
    </location>
</feature>
<feature type="compositionally biased region" description="Basic and acidic residues" evidence="1">
    <location>
        <begin position="145"/>
        <end position="172"/>
    </location>
</feature>
<evidence type="ECO:0000313" key="3">
    <source>
        <dbReference type="Proteomes" id="UP000887226"/>
    </source>
</evidence>
<feature type="region of interest" description="Disordered" evidence="1">
    <location>
        <begin position="47"/>
        <end position="99"/>
    </location>
</feature>
<accession>A0A9P7ZA90</accession>
<dbReference type="Proteomes" id="UP000887226">
    <property type="component" value="Unassembled WGS sequence"/>
</dbReference>
<dbReference type="AlphaFoldDB" id="A0A9P7ZA90"/>
<organism evidence="2 3">
    <name type="scientific">Calycina marina</name>
    <dbReference type="NCBI Taxonomy" id="1763456"/>
    <lineage>
        <taxon>Eukaryota</taxon>
        <taxon>Fungi</taxon>
        <taxon>Dikarya</taxon>
        <taxon>Ascomycota</taxon>
        <taxon>Pezizomycotina</taxon>
        <taxon>Leotiomycetes</taxon>
        <taxon>Helotiales</taxon>
        <taxon>Pezizellaceae</taxon>
        <taxon>Calycina</taxon>
    </lineage>
</organism>
<evidence type="ECO:0000256" key="1">
    <source>
        <dbReference type="SAM" id="MobiDB-lite"/>
    </source>
</evidence>
<feature type="compositionally biased region" description="Acidic residues" evidence="1">
    <location>
        <begin position="82"/>
        <end position="99"/>
    </location>
</feature>
<feature type="region of interest" description="Disordered" evidence="1">
    <location>
        <begin position="145"/>
        <end position="196"/>
    </location>
</feature>
<dbReference type="EMBL" id="MU253751">
    <property type="protein sequence ID" value="KAG9248344.1"/>
    <property type="molecule type" value="Genomic_DNA"/>
</dbReference>
<feature type="compositionally biased region" description="Polar residues" evidence="1">
    <location>
        <begin position="48"/>
        <end position="59"/>
    </location>
</feature>
<feature type="region of interest" description="Disordered" evidence="1">
    <location>
        <begin position="1"/>
        <end position="34"/>
    </location>
</feature>
<reference evidence="2" key="1">
    <citation type="journal article" date="2021" name="IMA Fungus">
        <title>Genomic characterization of three marine fungi, including Emericellopsis atlantica sp. nov. with signatures of a generalist lifestyle and marine biomass degradation.</title>
        <authorList>
            <person name="Hagestad O.C."/>
            <person name="Hou L."/>
            <person name="Andersen J.H."/>
            <person name="Hansen E.H."/>
            <person name="Altermark B."/>
            <person name="Li C."/>
            <person name="Kuhnert E."/>
            <person name="Cox R.J."/>
            <person name="Crous P.W."/>
            <person name="Spatafora J.W."/>
            <person name="Lail K."/>
            <person name="Amirebrahimi M."/>
            <person name="Lipzen A."/>
            <person name="Pangilinan J."/>
            <person name="Andreopoulos W."/>
            <person name="Hayes R.D."/>
            <person name="Ng V."/>
            <person name="Grigoriev I.V."/>
            <person name="Jackson S.A."/>
            <person name="Sutton T.D.S."/>
            <person name="Dobson A.D.W."/>
            <person name="Rama T."/>
        </authorList>
    </citation>
    <scope>NUCLEOTIDE SEQUENCE</scope>
    <source>
        <strain evidence="2">TRa3180A</strain>
    </source>
</reference>
<feature type="compositionally biased region" description="Acidic residues" evidence="1">
    <location>
        <begin position="63"/>
        <end position="74"/>
    </location>
</feature>
<protein>
    <submittedName>
        <fullName evidence="2">Uncharacterized protein</fullName>
    </submittedName>
</protein>